<accession>A0A8C4X1A3</accession>
<dbReference type="Pfam" id="PF00041">
    <property type="entry name" value="fn3"/>
    <property type="match status" value="1"/>
</dbReference>
<dbReference type="PROSITE" id="PS50853">
    <property type="entry name" value="FN3"/>
    <property type="match status" value="1"/>
</dbReference>
<dbReference type="Gene3D" id="2.60.40.10">
    <property type="entry name" value="Immunoglobulins"/>
    <property type="match status" value="1"/>
</dbReference>
<organism evidence="2 3">
    <name type="scientific">Eptatretus burgeri</name>
    <name type="common">Inshore hagfish</name>
    <dbReference type="NCBI Taxonomy" id="7764"/>
    <lineage>
        <taxon>Eukaryota</taxon>
        <taxon>Metazoa</taxon>
        <taxon>Chordata</taxon>
        <taxon>Craniata</taxon>
        <taxon>Vertebrata</taxon>
        <taxon>Cyclostomata</taxon>
        <taxon>Myxini</taxon>
        <taxon>Myxiniformes</taxon>
        <taxon>Myxinidae</taxon>
        <taxon>Eptatretinae</taxon>
        <taxon>Eptatretus</taxon>
    </lineage>
</organism>
<dbReference type="InterPro" id="IPR013783">
    <property type="entry name" value="Ig-like_fold"/>
</dbReference>
<dbReference type="Pfam" id="PF21731">
    <property type="entry name" value="TARSH_C"/>
    <property type="match status" value="1"/>
</dbReference>
<reference evidence="2" key="1">
    <citation type="submission" date="2025-08" db="UniProtKB">
        <authorList>
            <consortium name="Ensembl"/>
        </authorList>
    </citation>
    <scope>IDENTIFICATION</scope>
</reference>
<dbReference type="SUPFAM" id="SSF49265">
    <property type="entry name" value="Fibronectin type III"/>
    <property type="match status" value="1"/>
</dbReference>
<name>A0A8C4X1A3_EPTBU</name>
<dbReference type="PANTHER" id="PTHR23197">
    <property type="entry name" value="TARSH-RELATED FIBRONECTIN DOMAIN-CONTAINING"/>
    <property type="match status" value="1"/>
</dbReference>
<protein>
    <recommendedName>
        <fullName evidence="1">Fibronectin type-III domain-containing protein</fullName>
    </recommendedName>
</protein>
<dbReference type="InterPro" id="IPR003961">
    <property type="entry name" value="FN3_dom"/>
</dbReference>
<dbReference type="CDD" id="cd00063">
    <property type="entry name" value="FN3"/>
    <property type="match status" value="1"/>
</dbReference>
<dbReference type="PANTHER" id="PTHR23197:SF11">
    <property type="entry name" value="RE03558P"/>
    <property type="match status" value="1"/>
</dbReference>
<dbReference type="AlphaFoldDB" id="A0A8C4X1A3"/>
<dbReference type="Ensembl" id="ENSEBUT00000026681.1">
    <property type="protein sequence ID" value="ENSEBUP00000026105.1"/>
    <property type="gene ID" value="ENSEBUG00000016044.1"/>
</dbReference>
<dbReference type="SMART" id="SM00060">
    <property type="entry name" value="FN3"/>
    <property type="match status" value="2"/>
</dbReference>
<reference evidence="2" key="2">
    <citation type="submission" date="2025-09" db="UniProtKB">
        <authorList>
            <consortium name="Ensembl"/>
        </authorList>
    </citation>
    <scope>IDENTIFICATION</scope>
</reference>
<evidence type="ECO:0000313" key="2">
    <source>
        <dbReference type="Ensembl" id="ENSEBUP00000026105.1"/>
    </source>
</evidence>
<feature type="domain" description="Fibronectin type-III" evidence="1">
    <location>
        <begin position="4"/>
        <end position="102"/>
    </location>
</feature>
<dbReference type="Proteomes" id="UP000694388">
    <property type="component" value="Unplaced"/>
</dbReference>
<evidence type="ECO:0000313" key="3">
    <source>
        <dbReference type="Proteomes" id="UP000694388"/>
    </source>
</evidence>
<dbReference type="GeneTree" id="ENSGT00530000063558"/>
<evidence type="ECO:0000259" key="1">
    <source>
        <dbReference type="PROSITE" id="PS50853"/>
    </source>
</evidence>
<dbReference type="InterPro" id="IPR049109">
    <property type="entry name" value="TARSH/FNDC1_C"/>
</dbReference>
<keyword evidence="3" id="KW-1185">Reference proteome</keyword>
<sequence>MVAPPSNVHIRVLSPDSILVTWADPIYQLNKKQFGGLRRYYTMRYREREAESETWSYRTSARPRVRLENLTPNGSYEFSVRVSNGQHDGSWCQPVYKNIMPGESIVNHFQNVQPQNRYFNSVCFVSSMPSLKTLAANLTATPIWETGPISPTPSSPYDDAGKRRYTANHVNFMSKEPKVPCSVTEVMERMKLKYGEKFQSASNVQVISGPPENVPRNVSVLAVEGCHSFVVINWLPPENSSITEKWLHSNVSNETFLPVENLQPEHQVSIHAKCFDLGFLANAIPQILSIPGTEPIWIQFPFKYDKSYTDCYGKQYVKRTWYRKFVGIVLCNSLRYKIFISDKLQGTFENIGDGYGYGEDHCEFVDSFLDGRTGPLVIIVSRAGYYRRYRQQPLKHGVIGGGRYSYRSSGNYYVAWYECGAPIPGNW</sequence>
<dbReference type="InterPro" id="IPR036116">
    <property type="entry name" value="FN3_sf"/>
</dbReference>
<proteinExistence type="predicted"/>